<evidence type="ECO:0000256" key="1">
    <source>
        <dbReference type="SAM" id="MobiDB-lite"/>
    </source>
</evidence>
<feature type="region of interest" description="Disordered" evidence="1">
    <location>
        <begin position="88"/>
        <end position="118"/>
    </location>
</feature>
<protein>
    <submittedName>
        <fullName evidence="2">Uncharacterized protein</fullName>
    </submittedName>
</protein>
<accession>A0A426X9F2</accession>
<evidence type="ECO:0000313" key="2">
    <source>
        <dbReference type="EMBL" id="RRT36107.1"/>
    </source>
</evidence>
<proteinExistence type="predicted"/>
<organism evidence="2 3">
    <name type="scientific">Ensete ventricosum</name>
    <name type="common">Abyssinian banana</name>
    <name type="synonym">Musa ensete</name>
    <dbReference type="NCBI Taxonomy" id="4639"/>
    <lineage>
        <taxon>Eukaryota</taxon>
        <taxon>Viridiplantae</taxon>
        <taxon>Streptophyta</taxon>
        <taxon>Embryophyta</taxon>
        <taxon>Tracheophyta</taxon>
        <taxon>Spermatophyta</taxon>
        <taxon>Magnoliopsida</taxon>
        <taxon>Liliopsida</taxon>
        <taxon>Zingiberales</taxon>
        <taxon>Musaceae</taxon>
        <taxon>Ensete</taxon>
    </lineage>
</organism>
<name>A0A426X9F2_ENSVE</name>
<feature type="region of interest" description="Disordered" evidence="1">
    <location>
        <begin position="9"/>
        <end position="34"/>
    </location>
</feature>
<sequence>MHSCYVFIASKGGDRPRGSRRGNHPSPSCKGWGLPAARLQGQRLRLARKELVPTETSPAGIGNACRGGTCLQGRHLWALSLQELLPESSGARLPNGAPAPIRGGDSGTRDVVAGDYDA</sequence>
<evidence type="ECO:0000313" key="3">
    <source>
        <dbReference type="Proteomes" id="UP000287651"/>
    </source>
</evidence>
<gene>
    <name evidence="2" type="ORF">B296_00042624</name>
</gene>
<dbReference type="Proteomes" id="UP000287651">
    <property type="component" value="Unassembled WGS sequence"/>
</dbReference>
<comment type="caution">
    <text evidence="2">The sequence shown here is derived from an EMBL/GenBank/DDBJ whole genome shotgun (WGS) entry which is preliminary data.</text>
</comment>
<reference evidence="2 3" key="1">
    <citation type="journal article" date="2014" name="Agronomy (Basel)">
        <title>A Draft Genome Sequence for Ensete ventricosum, the Drought-Tolerant Tree Against Hunger.</title>
        <authorList>
            <person name="Harrison J."/>
            <person name="Moore K.A."/>
            <person name="Paszkiewicz K."/>
            <person name="Jones T."/>
            <person name="Grant M."/>
            <person name="Ambacheew D."/>
            <person name="Muzemil S."/>
            <person name="Studholme D.J."/>
        </authorList>
    </citation>
    <scope>NUCLEOTIDE SEQUENCE [LARGE SCALE GENOMIC DNA]</scope>
</reference>
<dbReference type="AlphaFoldDB" id="A0A426X9F2"/>
<dbReference type="EMBL" id="AMZH03024065">
    <property type="protein sequence ID" value="RRT36107.1"/>
    <property type="molecule type" value="Genomic_DNA"/>
</dbReference>